<sequence length="90" mass="10200">MLKLAQTDRPNRQGKNNMSPTTIVRDIKSQQNKNDGLSSCHDDHTLHRNTSSFKAKSSTHLKPPTIVLNEVIIHCTDQALVFIHNIRLQT</sequence>
<evidence type="ECO:0000313" key="2">
    <source>
        <dbReference type="EMBL" id="KAH3704608.1"/>
    </source>
</evidence>
<dbReference type="EMBL" id="JAIWYP010000015">
    <property type="protein sequence ID" value="KAH3704608.1"/>
    <property type="molecule type" value="Genomic_DNA"/>
</dbReference>
<comment type="caution">
    <text evidence="2">The sequence shown here is derived from an EMBL/GenBank/DDBJ whole genome shotgun (WGS) entry which is preliminary data.</text>
</comment>
<evidence type="ECO:0000313" key="3">
    <source>
        <dbReference type="Proteomes" id="UP000828390"/>
    </source>
</evidence>
<name>A0A9D3YUW3_DREPO</name>
<feature type="region of interest" description="Disordered" evidence="1">
    <location>
        <begin position="1"/>
        <end position="23"/>
    </location>
</feature>
<gene>
    <name evidence="2" type="ORF">DPMN_079667</name>
</gene>
<dbReference type="AlphaFoldDB" id="A0A9D3YUW3"/>
<keyword evidence="3" id="KW-1185">Reference proteome</keyword>
<reference evidence="2" key="1">
    <citation type="journal article" date="2019" name="bioRxiv">
        <title>The Genome of the Zebra Mussel, Dreissena polymorpha: A Resource for Invasive Species Research.</title>
        <authorList>
            <person name="McCartney M.A."/>
            <person name="Auch B."/>
            <person name="Kono T."/>
            <person name="Mallez S."/>
            <person name="Zhang Y."/>
            <person name="Obille A."/>
            <person name="Becker A."/>
            <person name="Abrahante J.E."/>
            <person name="Garbe J."/>
            <person name="Badalamenti J.P."/>
            <person name="Herman A."/>
            <person name="Mangelson H."/>
            <person name="Liachko I."/>
            <person name="Sullivan S."/>
            <person name="Sone E.D."/>
            <person name="Koren S."/>
            <person name="Silverstein K.A.T."/>
            <person name="Beckman K.B."/>
            <person name="Gohl D.M."/>
        </authorList>
    </citation>
    <scope>NUCLEOTIDE SEQUENCE</scope>
    <source>
        <strain evidence="2">Duluth1</strain>
        <tissue evidence="2">Whole animal</tissue>
    </source>
</reference>
<protein>
    <submittedName>
        <fullName evidence="2">Uncharacterized protein</fullName>
    </submittedName>
</protein>
<evidence type="ECO:0000256" key="1">
    <source>
        <dbReference type="SAM" id="MobiDB-lite"/>
    </source>
</evidence>
<proteinExistence type="predicted"/>
<reference evidence="2" key="2">
    <citation type="submission" date="2020-11" db="EMBL/GenBank/DDBJ databases">
        <authorList>
            <person name="McCartney M.A."/>
            <person name="Auch B."/>
            <person name="Kono T."/>
            <person name="Mallez S."/>
            <person name="Becker A."/>
            <person name="Gohl D.M."/>
            <person name="Silverstein K.A.T."/>
            <person name="Koren S."/>
            <person name="Bechman K.B."/>
            <person name="Herman A."/>
            <person name="Abrahante J.E."/>
            <person name="Garbe J."/>
        </authorList>
    </citation>
    <scope>NUCLEOTIDE SEQUENCE</scope>
    <source>
        <strain evidence="2">Duluth1</strain>
        <tissue evidence="2">Whole animal</tissue>
    </source>
</reference>
<accession>A0A9D3YUW3</accession>
<organism evidence="2 3">
    <name type="scientific">Dreissena polymorpha</name>
    <name type="common">Zebra mussel</name>
    <name type="synonym">Mytilus polymorpha</name>
    <dbReference type="NCBI Taxonomy" id="45954"/>
    <lineage>
        <taxon>Eukaryota</taxon>
        <taxon>Metazoa</taxon>
        <taxon>Spiralia</taxon>
        <taxon>Lophotrochozoa</taxon>
        <taxon>Mollusca</taxon>
        <taxon>Bivalvia</taxon>
        <taxon>Autobranchia</taxon>
        <taxon>Heteroconchia</taxon>
        <taxon>Euheterodonta</taxon>
        <taxon>Imparidentia</taxon>
        <taxon>Neoheterodontei</taxon>
        <taxon>Myida</taxon>
        <taxon>Dreissenoidea</taxon>
        <taxon>Dreissenidae</taxon>
        <taxon>Dreissena</taxon>
    </lineage>
</organism>
<feature type="compositionally biased region" description="Polar residues" evidence="1">
    <location>
        <begin position="13"/>
        <end position="22"/>
    </location>
</feature>
<dbReference type="Proteomes" id="UP000828390">
    <property type="component" value="Unassembled WGS sequence"/>
</dbReference>